<keyword evidence="1" id="KW-0812">Transmembrane</keyword>
<evidence type="ECO:0000313" key="5">
    <source>
        <dbReference type="Proteomes" id="UP001220610"/>
    </source>
</evidence>
<evidence type="ECO:0000256" key="1">
    <source>
        <dbReference type="SAM" id="Phobius"/>
    </source>
</evidence>
<proteinExistence type="predicted"/>
<dbReference type="InterPro" id="IPR006860">
    <property type="entry name" value="FecR"/>
</dbReference>
<dbReference type="Pfam" id="PF04773">
    <property type="entry name" value="FecR"/>
    <property type="match status" value="1"/>
</dbReference>
<gene>
    <name evidence="4" type="ORF">P0Y53_14360</name>
</gene>
<dbReference type="FunFam" id="2.60.120.1440:FF:000001">
    <property type="entry name" value="Putative anti-sigma factor"/>
    <property type="match status" value="1"/>
</dbReference>
<keyword evidence="1" id="KW-1133">Transmembrane helix</keyword>
<evidence type="ECO:0000259" key="2">
    <source>
        <dbReference type="Pfam" id="PF04773"/>
    </source>
</evidence>
<dbReference type="InterPro" id="IPR032508">
    <property type="entry name" value="FecR_C"/>
</dbReference>
<dbReference type="AlphaFoldDB" id="A0AAJ5WN62"/>
<sequence>MDQQHLQYLVTQWLNGAGTASEEQELRDLLKDQQNDAAVTELLYQLADQSPEIQQSPHWDVLAREILQADKNHLPSSAGLGDEGSLILPGNTPVRRLPMLRRWWWAAAAVLLVVSVAGYFRFNVPGRDPGLAVVQPPNKELLPGTDGAILILDNGRQVVLDSLGNGLVATQNGSQVNLQNGLLRYEEAGGGSGVISYNTMSTPRGKQFRIVLPDSTRVWLNAGSSIRFPTAFSGKERSVELTGEAYFEVAQDRRKPFLLTLGNGTTIAVLGTDFNVNAYTDEADIKTTLLQGSVKVMANNNAQVLIPGQQASVRTADGRINLVRDADIAQAVAWKNGLFSFRGADLETVMRQLARWYNVEVEYEGTVPVRRFDGEIDRSLTFSQVLKGLTTTRINYTIEDNGKKIVIRQ</sequence>
<feature type="domain" description="FecR protein" evidence="2">
    <location>
        <begin position="199"/>
        <end position="295"/>
    </location>
</feature>
<protein>
    <submittedName>
        <fullName evidence="4">DUF4974 domain-containing protein</fullName>
    </submittedName>
</protein>
<name>A0AAJ5WN62_9BACT</name>
<dbReference type="PANTHER" id="PTHR30273">
    <property type="entry name" value="PERIPLASMIC SIGNAL SENSOR AND SIGMA FACTOR ACTIVATOR FECR-RELATED"/>
    <property type="match status" value="1"/>
</dbReference>
<dbReference type="Gene3D" id="2.60.120.1440">
    <property type="match status" value="1"/>
</dbReference>
<reference evidence="4" key="1">
    <citation type="submission" date="2023-03" db="EMBL/GenBank/DDBJ databases">
        <title>Andean soil-derived lignocellulolytic bacterial consortium as a source of novel taxa and putative plastic-active enzymes.</title>
        <authorList>
            <person name="Diaz-Garcia L."/>
            <person name="Chuvochina M."/>
            <person name="Feuerriegel G."/>
            <person name="Bunk B."/>
            <person name="Sproer C."/>
            <person name="Streit W.R."/>
            <person name="Rodriguez L.M."/>
            <person name="Overmann J."/>
            <person name="Jimenez D.J."/>
        </authorList>
    </citation>
    <scope>NUCLEOTIDE SEQUENCE</scope>
    <source>
        <strain evidence="4">MAG 7</strain>
    </source>
</reference>
<dbReference type="Gene3D" id="3.55.50.30">
    <property type="match status" value="1"/>
</dbReference>
<keyword evidence="1" id="KW-0472">Membrane</keyword>
<dbReference type="PANTHER" id="PTHR30273:SF2">
    <property type="entry name" value="PROTEIN FECR"/>
    <property type="match status" value="1"/>
</dbReference>
<organism evidence="4 5">
    <name type="scientific">Candidatus Pseudobacter hemicellulosilyticus</name>
    <dbReference type="NCBI Taxonomy" id="3121375"/>
    <lineage>
        <taxon>Bacteria</taxon>
        <taxon>Pseudomonadati</taxon>
        <taxon>Bacteroidota</taxon>
        <taxon>Chitinophagia</taxon>
        <taxon>Chitinophagales</taxon>
        <taxon>Chitinophagaceae</taxon>
        <taxon>Pseudobacter</taxon>
    </lineage>
</organism>
<dbReference type="EMBL" id="CP119311">
    <property type="protein sequence ID" value="WEK33672.1"/>
    <property type="molecule type" value="Genomic_DNA"/>
</dbReference>
<evidence type="ECO:0000313" key="4">
    <source>
        <dbReference type="EMBL" id="WEK33672.1"/>
    </source>
</evidence>
<evidence type="ECO:0000259" key="3">
    <source>
        <dbReference type="Pfam" id="PF16344"/>
    </source>
</evidence>
<dbReference type="Proteomes" id="UP001220610">
    <property type="component" value="Chromosome"/>
</dbReference>
<accession>A0AAJ5WN62</accession>
<feature type="domain" description="Protein FecR C-terminal" evidence="3">
    <location>
        <begin position="339"/>
        <end position="406"/>
    </location>
</feature>
<dbReference type="InterPro" id="IPR012373">
    <property type="entry name" value="Ferrdict_sens_TM"/>
</dbReference>
<dbReference type="Pfam" id="PF16344">
    <property type="entry name" value="FecR_C"/>
    <property type="match status" value="1"/>
</dbReference>
<feature type="transmembrane region" description="Helical" evidence="1">
    <location>
        <begin position="103"/>
        <end position="122"/>
    </location>
</feature>
<dbReference type="GO" id="GO:0016989">
    <property type="term" value="F:sigma factor antagonist activity"/>
    <property type="evidence" value="ECO:0007669"/>
    <property type="project" value="TreeGrafter"/>
</dbReference>